<keyword evidence="4" id="KW-1185">Reference proteome</keyword>
<dbReference type="Proteomes" id="UP000694255">
    <property type="component" value="Unassembled WGS sequence"/>
</dbReference>
<keyword evidence="2" id="KW-0732">Signal</keyword>
<keyword evidence="1" id="KW-0472">Membrane</keyword>
<keyword evidence="1" id="KW-0812">Transmembrane</keyword>
<feature type="transmembrane region" description="Helical" evidence="1">
    <location>
        <begin position="511"/>
        <end position="534"/>
    </location>
</feature>
<evidence type="ECO:0000256" key="1">
    <source>
        <dbReference type="SAM" id="Phobius"/>
    </source>
</evidence>
<dbReference type="EMBL" id="JAGSYN010000181">
    <property type="protein sequence ID" value="KAG7662322.1"/>
    <property type="molecule type" value="Genomic_DNA"/>
</dbReference>
<reference evidence="3 4" key="1">
    <citation type="journal article" date="2021" name="DNA Res.">
        <title>Genome analysis of Candida subhashii reveals its hybrid nature and dual mitochondrial genome conformations.</title>
        <authorList>
            <person name="Mixao V."/>
            <person name="Hegedusova E."/>
            <person name="Saus E."/>
            <person name="Pryszcz L.P."/>
            <person name="Cillingova A."/>
            <person name="Nosek J."/>
            <person name="Gabaldon T."/>
        </authorList>
    </citation>
    <scope>NUCLEOTIDE SEQUENCE [LARGE SCALE GENOMIC DNA]</scope>
    <source>
        <strain evidence="3 4">CBS 10753</strain>
    </source>
</reference>
<evidence type="ECO:0000313" key="3">
    <source>
        <dbReference type="EMBL" id="KAG7662322.1"/>
    </source>
</evidence>
<proteinExistence type="predicted"/>
<feature type="signal peptide" evidence="2">
    <location>
        <begin position="1"/>
        <end position="22"/>
    </location>
</feature>
<feature type="transmembrane region" description="Helical" evidence="1">
    <location>
        <begin position="282"/>
        <end position="308"/>
    </location>
</feature>
<feature type="transmembrane region" description="Helical" evidence="1">
    <location>
        <begin position="447"/>
        <end position="469"/>
    </location>
</feature>
<dbReference type="RefSeq" id="XP_049262555.1">
    <property type="nucleotide sequence ID" value="XM_049408152.1"/>
</dbReference>
<protein>
    <submittedName>
        <fullName evidence="3">Uncharacterized protein</fullName>
    </submittedName>
</protein>
<feature type="transmembrane region" description="Helical" evidence="1">
    <location>
        <begin position="393"/>
        <end position="419"/>
    </location>
</feature>
<organism evidence="3 4">
    <name type="scientific">[Candida] subhashii</name>
    <dbReference type="NCBI Taxonomy" id="561895"/>
    <lineage>
        <taxon>Eukaryota</taxon>
        <taxon>Fungi</taxon>
        <taxon>Dikarya</taxon>
        <taxon>Ascomycota</taxon>
        <taxon>Saccharomycotina</taxon>
        <taxon>Pichiomycetes</taxon>
        <taxon>Debaryomycetaceae</taxon>
        <taxon>Spathaspora</taxon>
    </lineage>
</organism>
<sequence length="564" mass="64841">MIINNSFFLLLLFLIFPSFNFAFNPQDDDPAILTLERGVVCVPIVQKSKSSKPNIHIYVDHILTTDQTLTDTLRFPVFIFRALDIDQFDNMPDQNKFYELYSKNKNQLYKDLHIDSDKAEFVIGDKVDKSRYWNGFITLDHGIKQESQNVDVQFNAPETGIYCVYIAPPIIPELKSITVPVNFVNGYGNLSFLNYEHYKTLRWLILISIILFVAMFKHILKFVDDQDFKNLNQISIISKGIIIYVIPPLFAVSVFEYLILFIRNRYISFHTQLASTFTSLFLIKLPLFITASFFVYTKFIVLLFAMGYGVIYYHSGNSSRYRKFPERRFTIALSLLITNLILVAAFALFYTETLDKHPYPFIIQMTSDIIFNITKKEPSSTSPAYSTTVGKSAFLVLVSFLIQILSLVWMVLSMVYYFVTKRTIAQFPPVPSSAPNSTDKVIRAFRLSMWVIFGLPVLVGALFIFGSVWKLSQNLDLDALSPDSPPPANGPELFSWMFKIWEAAEFKGNFFLFQIWGDYLSVILFIGLMFMIWVKENNGLVVDSGADDPIEYADVSEFEINDDD</sequence>
<feature type="transmembrane region" description="Helical" evidence="1">
    <location>
        <begin position="201"/>
        <end position="220"/>
    </location>
</feature>
<keyword evidence="1" id="KW-1133">Transmembrane helix</keyword>
<accession>A0A8J5QG34</accession>
<feature type="chain" id="PRO_5035316584" evidence="2">
    <location>
        <begin position="23"/>
        <end position="564"/>
    </location>
</feature>
<dbReference type="OrthoDB" id="4022842at2759"/>
<evidence type="ECO:0000313" key="4">
    <source>
        <dbReference type="Proteomes" id="UP000694255"/>
    </source>
</evidence>
<comment type="caution">
    <text evidence="3">The sequence shown here is derived from an EMBL/GenBank/DDBJ whole genome shotgun (WGS) entry which is preliminary data.</text>
</comment>
<name>A0A8J5QG34_9ASCO</name>
<dbReference type="GeneID" id="73471016"/>
<feature type="transmembrane region" description="Helical" evidence="1">
    <location>
        <begin position="329"/>
        <end position="350"/>
    </location>
</feature>
<dbReference type="AlphaFoldDB" id="A0A8J5QG34"/>
<feature type="transmembrane region" description="Helical" evidence="1">
    <location>
        <begin position="241"/>
        <end position="262"/>
    </location>
</feature>
<gene>
    <name evidence="3" type="ORF">J8A68_004216</name>
</gene>
<evidence type="ECO:0000256" key="2">
    <source>
        <dbReference type="SAM" id="SignalP"/>
    </source>
</evidence>